<dbReference type="CDD" id="cd00093">
    <property type="entry name" value="HTH_XRE"/>
    <property type="match status" value="1"/>
</dbReference>
<dbReference type="Pfam" id="PF01381">
    <property type="entry name" value="HTH_3"/>
    <property type="match status" value="1"/>
</dbReference>
<proteinExistence type="predicted"/>
<dbReference type="InterPro" id="IPR010982">
    <property type="entry name" value="Lambda_DNA-bd_dom_sf"/>
</dbReference>
<name>A0ABQ1YLN6_9BACT</name>
<organism evidence="2 3">
    <name type="scientific">Dyadobacter endophyticus</name>
    <dbReference type="NCBI Taxonomy" id="1749036"/>
    <lineage>
        <taxon>Bacteria</taxon>
        <taxon>Pseudomonadati</taxon>
        <taxon>Bacteroidota</taxon>
        <taxon>Cytophagia</taxon>
        <taxon>Cytophagales</taxon>
        <taxon>Spirosomataceae</taxon>
        <taxon>Dyadobacter</taxon>
    </lineage>
</organism>
<sequence length="102" mass="11427">MINLLERITPDPAIDRFIGTSFDLSDRIHEMLESKGLTQKDLAEMLGKKESQVSKWMTGTHNFTIKTLALLEVKLGASIFQITSGPIEPLKKKRAEPDDVMA</sequence>
<dbReference type="SUPFAM" id="SSF47413">
    <property type="entry name" value="lambda repressor-like DNA-binding domains"/>
    <property type="match status" value="1"/>
</dbReference>
<dbReference type="Proteomes" id="UP000600214">
    <property type="component" value="Unassembled WGS sequence"/>
</dbReference>
<feature type="domain" description="HTH cro/C1-type" evidence="1">
    <location>
        <begin position="28"/>
        <end position="82"/>
    </location>
</feature>
<gene>
    <name evidence="2" type="ORF">GCM10007423_19260</name>
</gene>
<dbReference type="PROSITE" id="PS50943">
    <property type="entry name" value="HTH_CROC1"/>
    <property type="match status" value="1"/>
</dbReference>
<evidence type="ECO:0000313" key="2">
    <source>
        <dbReference type="EMBL" id="GGH30850.1"/>
    </source>
</evidence>
<evidence type="ECO:0000259" key="1">
    <source>
        <dbReference type="PROSITE" id="PS50943"/>
    </source>
</evidence>
<dbReference type="InterPro" id="IPR001387">
    <property type="entry name" value="Cro/C1-type_HTH"/>
</dbReference>
<protein>
    <recommendedName>
        <fullName evidence="1">HTH cro/C1-type domain-containing protein</fullName>
    </recommendedName>
</protein>
<accession>A0ABQ1YLN6</accession>
<dbReference type="EMBL" id="BMIA01000001">
    <property type="protein sequence ID" value="GGH30850.1"/>
    <property type="molecule type" value="Genomic_DNA"/>
</dbReference>
<reference evidence="3" key="1">
    <citation type="journal article" date="2019" name="Int. J. Syst. Evol. Microbiol.">
        <title>The Global Catalogue of Microorganisms (GCM) 10K type strain sequencing project: providing services to taxonomists for standard genome sequencing and annotation.</title>
        <authorList>
            <consortium name="The Broad Institute Genomics Platform"/>
            <consortium name="The Broad Institute Genome Sequencing Center for Infectious Disease"/>
            <person name="Wu L."/>
            <person name="Ma J."/>
        </authorList>
    </citation>
    <scope>NUCLEOTIDE SEQUENCE [LARGE SCALE GENOMIC DNA]</scope>
    <source>
        <strain evidence="3">CGMCC 1.15288</strain>
    </source>
</reference>
<dbReference type="SMART" id="SM00530">
    <property type="entry name" value="HTH_XRE"/>
    <property type="match status" value="1"/>
</dbReference>
<dbReference type="RefSeq" id="WP_229221739.1">
    <property type="nucleotide sequence ID" value="NZ_BMIA01000001.1"/>
</dbReference>
<keyword evidence="3" id="KW-1185">Reference proteome</keyword>
<comment type="caution">
    <text evidence="2">The sequence shown here is derived from an EMBL/GenBank/DDBJ whole genome shotgun (WGS) entry which is preliminary data.</text>
</comment>
<evidence type="ECO:0000313" key="3">
    <source>
        <dbReference type="Proteomes" id="UP000600214"/>
    </source>
</evidence>
<dbReference type="Gene3D" id="1.10.260.40">
    <property type="entry name" value="lambda repressor-like DNA-binding domains"/>
    <property type="match status" value="1"/>
</dbReference>